<dbReference type="AlphaFoldDB" id="A0A914Z4H6"/>
<proteinExistence type="predicted"/>
<dbReference type="Proteomes" id="UP000887577">
    <property type="component" value="Unplaced"/>
</dbReference>
<evidence type="ECO:0000313" key="1">
    <source>
        <dbReference type="Proteomes" id="UP000887577"/>
    </source>
</evidence>
<reference evidence="2" key="1">
    <citation type="submission" date="2022-11" db="UniProtKB">
        <authorList>
            <consortium name="WormBaseParasite"/>
        </authorList>
    </citation>
    <scope>IDENTIFICATION</scope>
</reference>
<name>A0A914Z4H6_9BILA</name>
<sequence>MKTSESSILFAVKDLIKIMAMPSNEEMIADERWDFKFIKNAEDSLLLEFEISEGIKRAAPPSFLMAYLLKKQIKAIKKETSVRPSNIAFWAIDKYSEEEKKRIYLQLQEACNTLSNTSAKYKCECEFVLFKM</sequence>
<keyword evidence="1" id="KW-1185">Reference proteome</keyword>
<organism evidence="1 2">
    <name type="scientific">Panagrolaimus superbus</name>
    <dbReference type="NCBI Taxonomy" id="310955"/>
    <lineage>
        <taxon>Eukaryota</taxon>
        <taxon>Metazoa</taxon>
        <taxon>Ecdysozoa</taxon>
        <taxon>Nematoda</taxon>
        <taxon>Chromadorea</taxon>
        <taxon>Rhabditida</taxon>
        <taxon>Tylenchina</taxon>
        <taxon>Panagrolaimomorpha</taxon>
        <taxon>Panagrolaimoidea</taxon>
        <taxon>Panagrolaimidae</taxon>
        <taxon>Panagrolaimus</taxon>
    </lineage>
</organism>
<evidence type="ECO:0000313" key="2">
    <source>
        <dbReference type="WBParaSite" id="PSU_v2.g6796.t1"/>
    </source>
</evidence>
<accession>A0A914Z4H6</accession>
<dbReference type="WBParaSite" id="PSU_v2.g6796.t1">
    <property type="protein sequence ID" value="PSU_v2.g6796.t1"/>
    <property type="gene ID" value="PSU_v2.g6796"/>
</dbReference>
<protein>
    <submittedName>
        <fullName evidence="2">Uncharacterized protein</fullName>
    </submittedName>
</protein>